<dbReference type="PANTHER" id="PTHR31270">
    <property type="entry name" value="GLUTAMINYL-PEPTIDE CYCLOTRANSFERASE"/>
    <property type="match status" value="1"/>
</dbReference>
<reference evidence="2 3" key="1">
    <citation type="submission" date="2016-10" db="EMBL/GenBank/DDBJ databases">
        <authorList>
            <person name="de Groot N.N."/>
        </authorList>
    </citation>
    <scope>NUCLEOTIDE SEQUENCE [LARGE SCALE GENOMIC DNA]</scope>
    <source>
        <strain evidence="2 3">S5-249</strain>
    </source>
</reference>
<dbReference type="PANTHER" id="PTHR31270:SF1">
    <property type="entry name" value="GLUTAMINYL-PEPTIDE CYCLOTRANSFERASE"/>
    <property type="match status" value="1"/>
</dbReference>
<feature type="chain" id="PRO_5011774087" evidence="1">
    <location>
        <begin position="23"/>
        <end position="262"/>
    </location>
</feature>
<proteinExistence type="predicted"/>
<dbReference type="GO" id="GO:0016603">
    <property type="term" value="F:glutaminyl-peptide cyclotransferase activity"/>
    <property type="evidence" value="ECO:0007669"/>
    <property type="project" value="InterPro"/>
</dbReference>
<keyword evidence="3" id="KW-1185">Reference proteome</keyword>
<gene>
    <name evidence="2" type="ORF">SAMN05192580_0558</name>
</gene>
<name>A0A1I6JN43_9SPHN</name>
<evidence type="ECO:0000313" key="2">
    <source>
        <dbReference type="EMBL" id="SFR80321.1"/>
    </source>
</evidence>
<evidence type="ECO:0000313" key="3">
    <source>
        <dbReference type="Proteomes" id="UP000198824"/>
    </source>
</evidence>
<dbReference type="Proteomes" id="UP000198824">
    <property type="component" value="Unassembled WGS sequence"/>
</dbReference>
<dbReference type="Pfam" id="PF05096">
    <property type="entry name" value="Glu_cyclase_2"/>
    <property type="match status" value="1"/>
</dbReference>
<sequence length="262" mass="28577">MVGKTGAMIALRSLALALTLVAAPGAARLPVAKAVVVKAYPHDPDAFTEGLFIRDGRLFESTGLEGRSDIREVRLSDGKVLRRAAIPPALFGEGIVDAGNEILSLTWRSGIGFRWSLDGFRKLGQFRYPGEGWGMTRLGADVVMSDGTPTLRFLDPKTLAERRRLTVTAEGRPLRNLNELELVRGEILANVWQTDLVARISPATGKVVGWIDLSGLSRPAAGPYTDMVANGIAWDGKRGRLYVTGKNWPQLYEIRLEPAGER</sequence>
<dbReference type="EMBL" id="FOZG01000001">
    <property type="protein sequence ID" value="SFR80321.1"/>
    <property type="molecule type" value="Genomic_DNA"/>
</dbReference>
<accession>A0A1I6JN43</accession>
<evidence type="ECO:0000256" key="1">
    <source>
        <dbReference type="SAM" id="SignalP"/>
    </source>
</evidence>
<dbReference type="InterPro" id="IPR011044">
    <property type="entry name" value="Quino_amine_DH_bsu"/>
</dbReference>
<dbReference type="SUPFAM" id="SSF50969">
    <property type="entry name" value="YVTN repeat-like/Quinoprotein amine dehydrogenase"/>
    <property type="match status" value="1"/>
</dbReference>
<keyword evidence="1" id="KW-0732">Signal</keyword>
<protein>
    <submittedName>
        <fullName evidence="2">Glutamine cyclotransferase</fullName>
    </submittedName>
</protein>
<keyword evidence="2" id="KW-0808">Transferase</keyword>
<organism evidence="2 3">
    <name type="scientific">Sphingomonas jatrophae</name>
    <dbReference type="NCBI Taxonomy" id="1166337"/>
    <lineage>
        <taxon>Bacteria</taxon>
        <taxon>Pseudomonadati</taxon>
        <taxon>Pseudomonadota</taxon>
        <taxon>Alphaproteobacteria</taxon>
        <taxon>Sphingomonadales</taxon>
        <taxon>Sphingomonadaceae</taxon>
        <taxon>Sphingomonas</taxon>
    </lineage>
</organism>
<feature type="signal peptide" evidence="1">
    <location>
        <begin position="1"/>
        <end position="22"/>
    </location>
</feature>
<dbReference type="STRING" id="1166337.SAMN05192580_0558"/>
<dbReference type="InterPro" id="IPR007788">
    <property type="entry name" value="QCT"/>
</dbReference>
<dbReference type="AlphaFoldDB" id="A0A1I6JN43"/>